<sequence length="268" mass="28788">MEPISMKPLTTPTFALVFSCCLFATAATAETLCTGFGPQTPRDISNKAGTNPRTFTLAPDATKMNLCDIHTHTNAEHKGPGFTVFAGGGEHGGFKCNETDQLTEAELEDPGELAYHGVKPGDTIEVHWVYTSCDGIPGPGLGSCLSDTCANPQLRVEAQVFLVVNDPKALDFTDFAYEDNKVNGLYQAKALPTGTGEPVRFAGSTTGPSYTQEVCSPLQVTWSVRPQCAKLDINSLNRWAKNGNIFKEDHSHGVRQLVTAPELLAPID</sequence>
<organism evidence="2 3">
    <name type="scientific">Roseibium aggregatum</name>
    <dbReference type="NCBI Taxonomy" id="187304"/>
    <lineage>
        <taxon>Bacteria</taxon>
        <taxon>Pseudomonadati</taxon>
        <taxon>Pseudomonadota</taxon>
        <taxon>Alphaproteobacteria</taxon>
        <taxon>Hyphomicrobiales</taxon>
        <taxon>Stappiaceae</taxon>
        <taxon>Roseibium</taxon>
    </lineage>
</organism>
<keyword evidence="1" id="KW-0732">Signal</keyword>
<protein>
    <submittedName>
        <fullName evidence="2">Cadmium carbonic anhydrase</fullName>
    </submittedName>
</protein>
<evidence type="ECO:0000313" key="2">
    <source>
        <dbReference type="EMBL" id="MBD1547896.1"/>
    </source>
</evidence>
<feature type="signal peptide" evidence="1">
    <location>
        <begin position="1"/>
        <end position="29"/>
    </location>
</feature>
<dbReference type="PROSITE" id="PS51257">
    <property type="entry name" value="PROKAR_LIPOPROTEIN"/>
    <property type="match status" value="1"/>
</dbReference>
<evidence type="ECO:0000256" key="1">
    <source>
        <dbReference type="SAM" id="SignalP"/>
    </source>
</evidence>
<dbReference type="Proteomes" id="UP000598467">
    <property type="component" value="Unassembled WGS sequence"/>
</dbReference>
<evidence type="ECO:0000313" key="3">
    <source>
        <dbReference type="Proteomes" id="UP000598467"/>
    </source>
</evidence>
<comment type="caution">
    <text evidence="2">The sequence shown here is derived from an EMBL/GenBank/DDBJ whole genome shotgun (WGS) entry which is preliminary data.</text>
</comment>
<reference evidence="2" key="1">
    <citation type="submission" date="2020-05" db="EMBL/GenBank/DDBJ databases">
        <title>Identification of trans-AT polyketide cluster in two marine bacteria, producers of a novel glutaramide-containing polyketide sesbanimide D and analogs.</title>
        <authorList>
            <person name="Kacar D."/>
            <person name="Rodriguez P."/>
            <person name="Canedo L."/>
            <person name="Gonzalez E."/>
            <person name="Galan B."/>
            <person name="De La Calle F."/>
            <person name="Garcia J.L."/>
        </authorList>
    </citation>
    <scope>NUCLEOTIDE SEQUENCE</scope>
    <source>
        <strain evidence="2">PHM038</strain>
    </source>
</reference>
<dbReference type="Pfam" id="PF10563">
    <property type="entry name" value="CA_like"/>
    <property type="match status" value="1"/>
</dbReference>
<dbReference type="InterPro" id="IPR018883">
    <property type="entry name" value="Delta_CA"/>
</dbReference>
<feature type="chain" id="PRO_5037045392" evidence="1">
    <location>
        <begin position="30"/>
        <end position="268"/>
    </location>
</feature>
<dbReference type="AlphaFoldDB" id="A0A926S6T0"/>
<gene>
    <name evidence="2" type="ORF">HK439_16630</name>
</gene>
<accession>A0A926S6T0</accession>
<dbReference type="EMBL" id="JABFCZ010000018">
    <property type="protein sequence ID" value="MBD1547896.1"/>
    <property type="molecule type" value="Genomic_DNA"/>
</dbReference>
<name>A0A926S6T0_9HYPH</name>
<proteinExistence type="predicted"/>